<sequence>MPVSGSYHSVTLELTLVCDRRKDLDKNQQSYPPAKEDFTSEVGWGREVQLPGFPKTGARDPPRDPVLEHPQGTPFFAFSHARYQLPPLTNWELLPPPLQPAKDLPLTLQPTENLPLLPQHANDRP</sequence>
<gene>
    <name evidence="1" type="ORF">DPEC_G00188350</name>
</gene>
<keyword evidence="2" id="KW-1185">Reference proteome</keyword>
<organism evidence="1 2">
    <name type="scientific">Dallia pectoralis</name>
    <name type="common">Alaska blackfish</name>
    <dbReference type="NCBI Taxonomy" id="75939"/>
    <lineage>
        <taxon>Eukaryota</taxon>
        <taxon>Metazoa</taxon>
        <taxon>Chordata</taxon>
        <taxon>Craniata</taxon>
        <taxon>Vertebrata</taxon>
        <taxon>Euteleostomi</taxon>
        <taxon>Actinopterygii</taxon>
        <taxon>Neopterygii</taxon>
        <taxon>Teleostei</taxon>
        <taxon>Protacanthopterygii</taxon>
        <taxon>Esociformes</taxon>
        <taxon>Umbridae</taxon>
        <taxon>Dallia</taxon>
    </lineage>
</organism>
<accession>A0ACC2GBX6</accession>
<evidence type="ECO:0000313" key="2">
    <source>
        <dbReference type="Proteomes" id="UP001157502"/>
    </source>
</evidence>
<protein>
    <submittedName>
        <fullName evidence="1">Uncharacterized protein</fullName>
    </submittedName>
</protein>
<reference evidence="1" key="1">
    <citation type="submission" date="2021-05" db="EMBL/GenBank/DDBJ databases">
        <authorList>
            <person name="Pan Q."/>
            <person name="Jouanno E."/>
            <person name="Zahm M."/>
            <person name="Klopp C."/>
            <person name="Cabau C."/>
            <person name="Louis A."/>
            <person name="Berthelot C."/>
            <person name="Parey E."/>
            <person name="Roest Crollius H."/>
            <person name="Montfort J."/>
            <person name="Robinson-Rechavi M."/>
            <person name="Bouchez O."/>
            <person name="Lampietro C."/>
            <person name="Lopez Roques C."/>
            <person name="Donnadieu C."/>
            <person name="Postlethwait J."/>
            <person name="Bobe J."/>
            <person name="Dillon D."/>
            <person name="Chandos A."/>
            <person name="von Hippel F."/>
            <person name="Guiguen Y."/>
        </authorList>
    </citation>
    <scope>NUCLEOTIDE SEQUENCE</scope>
    <source>
        <strain evidence="1">YG-Jan2019</strain>
    </source>
</reference>
<proteinExistence type="predicted"/>
<comment type="caution">
    <text evidence="1">The sequence shown here is derived from an EMBL/GenBank/DDBJ whole genome shotgun (WGS) entry which is preliminary data.</text>
</comment>
<dbReference type="EMBL" id="CM055742">
    <property type="protein sequence ID" value="KAJ8001157.1"/>
    <property type="molecule type" value="Genomic_DNA"/>
</dbReference>
<name>A0ACC2GBX6_DALPE</name>
<evidence type="ECO:0000313" key="1">
    <source>
        <dbReference type="EMBL" id="KAJ8001157.1"/>
    </source>
</evidence>
<dbReference type="Proteomes" id="UP001157502">
    <property type="component" value="Chromosome 15"/>
</dbReference>